<feature type="region of interest" description="Disordered" evidence="1">
    <location>
        <begin position="1"/>
        <end position="21"/>
    </location>
</feature>
<sequence>MEKYAEDREFGPPDKKPHNEGICLFSDSKSCYGDDLESILNEITPKISGYEETIVADPHGEGLDLMRDDPVEAETTILKSSLWLVHHECIIEDGLKDDFRRAINATPPRTHVCILIDAPESEHEEIEEDLDEVTDSQNVFTVKSKPVLRNSIRQYLDMSANPKRGKEEVIEWNNNVCDLIDARS</sequence>
<protein>
    <recommendedName>
        <fullName evidence="4">TIR domain-containing protein</fullName>
    </recommendedName>
</protein>
<name>A0A1I5URZ5_9EURY</name>
<dbReference type="AlphaFoldDB" id="A0A1I5URZ5"/>
<dbReference type="GeneID" id="43384414"/>
<dbReference type="Proteomes" id="UP000183769">
    <property type="component" value="Unassembled WGS sequence"/>
</dbReference>
<gene>
    <name evidence="2" type="ORF">SAMN05216277_11430</name>
</gene>
<evidence type="ECO:0008006" key="4">
    <source>
        <dbReference type="Google" id="ProtNLM"/>
    </source>
</evidence>
<dbReference type="RefSeq" id="WP_074879672.1">
    <property type="nucleotide sequence ID" value="NZ_FOXI01000014.1"/>
</dbReference>
<evidence type="ECO:0000313" key="3">
    <source>
        <dbReference type="Proteomes" id="UP000183769"/>
    </source>
</evidence>
<accession>A0A1I5URZ5</accession>
<reference evidence="3" key="1">
    <citation type="submission" date="2016-10" db="EMBL/GenBank/DDBJ databases">
        <authorList>
            <person name="Varghese N."/>
            <person name="Submissions S."/>
        </authorList>
    </citation>
    <scope>NUCLEOTIDE SEQUENCE [LARGE SCALE GENOMIC DNA]</scope>
    <source>
        <strain evidence="3">CGMCC 1.10329</strain>
    </source>
</reference>
<dbReference type="EMBL" id="FOXI01000014">
    <property type="protein sequence ID" value="SFP97938.1"/>
    <property type="molecule type" value="Genomic_DNA"/>
</dbReference>
<evidence type="ECO:0000256" key="1">
    <source>
        <dbReference type="SAM" id="MobiDB-lite"/>
    </source>
</evidence>
<dbReference type="OrthoDB" id="350611at2157"/>
<feature type="compositionally biased region" description="Basic and acidic residues" evidence="1">
    <location>
        <begin position="1"/>
        <end position="19"/>
    </location>
</feature>
<proteinExistence type="predicted"/>
<organism evidence="2 3">
    <name type="scientific">Halolamina pelagica</name>
    <dbReference type="NCBI Taxonomy" id="699431"/>
    <lineage>
        <taxon>Archaea</taxon>
        <taxon>Methanobacteriati</taxon>
        <taxon>Methanobacteriota</taxon>
        <taxon>Stenosarchaea group</taxon>
        <taxon>Halobacteria</taxon>
        <taxon>Halobacteriales</taxon>
        <taxon>Haloferacaceae</taxon>
    </lineage>
</organism>
<evidence type="ECO:0000313" key="2">
    <source>
        <dbReference type="EMBL" id="SFP97938.1"/>
    </source>
</evidence>
<keyword evidence="3" id="KW-1185">Reference proteome</keyword>